<keyword evidence="3" id="KW-0813">Transport</keyword>
<evidence type="ECO:0000256" key="5">
    <source>
        <dbReference type="ARBA" id="ARBA00022692"/>
    </source>
</evidence>
<keyword evidence="8 10" id="KW-0472">Membrane</keyword>
<organism evidence="11 12">
    <name type="scientific">Rhizophlyctis rosea</name>
    <dbReference type="NCBI Taxonomy" id="64517"/>
    <lineage>
        <taxon>Eukaryota</taxon>
        <taxon>Fungi</taxon>
        <taxon>Fungi incertae sedis</taxon>
        <taxon>Chytridiomycota</taxon>
        <taxon>Chytridiomycota incertae sedis</taxon>
        <taxon>Chytridiomycetes</taxon>
        <taxon>Rhizophlyctidales</taxon>
        <taxon>Rhizophlyctidaceae</taxon>
        <taxon>Rhizophlyctis</taxon>
    </lineage>
</organism>
<keyword evidence="7" id="KW-0406">Ion transport</keyword>
<evidence type="ECO:0000313" key="11">
    <source>
        <dbReference type="EMBL" id="KAJ3054187.1"/>
    </source>
</evidence>
<dbReference type="PROSITE" id="PS01327">
    <property type="entry name" value="MSCL"/>
    <property type="match status" value="1"/>
</dbReference>
<dbReference type="InterPro" id="IPR001185">
    <property type="entry name" value="MS_channel"/>
</dbReference>
<reference evidence="11" key="1">
    <citation type="submission" date="2020-05" db="EMBL/GenBank/DDBJ databases">
        <title>Phylogenomic resolution of chytrid fungi.</title>
        <authorList>
            <person name="Stajich J.E."/>
            <person name="Amses K."/>
            <person name="Simmons R."/>
            <person name="Seto K."/>
            <person name="Myers J."/>
            <person name="Bonds A."/>
            <person name="Quandt C.A."/>
            <person name="Barry K."/>
            <person name="Liu P."/>
            <person name="Grigoriev I."/>
            <person name="Longcore J.E."/>
            <person name="James T.Y."/>
        </authorList>
    </citation>
    <scope>NUCLEOTIDE SEQUENCE</scope>
    <source>
        <strain evidence="11">JEL0318</strain>
    </source>
</reference>
<gene>
    <name evidence="11" type="ORF">HK097_002455</name>
</gene>
<proteinExistence type="inferred from homology"/>
<feature type="transmembrane region" description="Helical" evidence="10">
    <location>
        <begin position="39"/>
        <end position="60"/>
    </location>
</feature>
<evidence type="ECO:0000256" key="9">
    <source>
        <dbReference type="ARBA" id="ARBA00023303"/>
    </source>
</evidence>
<comment type="subcellular location">
    <subcellularLocation>
        <location evidence="1">Cell membrane</location>
        <topology evidence="1">Multi-pass membrane protein</topology>
    </subcellularLocation>
</comment>
<dbReference type="PANTHER" id="PTHR30266:SF2">
    <property type="entry name" value="LARGE-CONDUCTANCE MECHANOSENSITIVE CHANNEL"/>
    <property type="match status" value="1"/>
</dbReference>
<name>A0AAD5SGK3_9FUNG</name>
<comment type="similarity">
    <text evidence="2">Belongs to the MscL family.</text>
</comment>
<dbReference type="InterPro" id="IPR019823">
    <property type="entry name" value="Mechanosensitive_channel_CS"/>
</dbReference>
<dbReference type="Proteomes" id="UP001212841">
    <property type="component" value="Unassembled WGS sequence"/>
</dbReference>
<dbReference type="GO" id="GO:0008381">
    <property type="term" value="F:mechanosensitive monoatomic ion channel activity"/>
    <property type="evidence" value="ECO:0007669"/>
    <property type="project" value="InterPro"/>
</dbReference>
<keyword evidence="5 10" id="KW-0812">Transmembrane</keyword>
<evidence type="ECO:0000256" key="6">
    <source>
        <dbReference type="ARBA" id="ARBA00022989"/>
    </source>
</evidence>
<evidence type="ECO:0008006" key="13">
    <source>
        <dbReference type="Google" id="ProtNLM"/>
    </source>
</evidence>
<dbReference type="GO" id="GO:0005886">
    <property type="term" value="C:plasma membrane"/>
    <property type="evidence" value="ECO:0007669"/>
    <property type="project" value="UniProtKB-SubCell"/>
</dbReference>
<feature type="transmembrane region" description="Helical" evidence="10">
    <location>
        <begin position="126"/>
        <end position="147"/>
    </location>
</feature>
<evidence type="ECO:0000256" key="3">
    <source>
        <dbReference type="ARBA" id="ARBA00022448"/>
    </source>
</evidence>
<keyword evidence="6 10" id="KW-1133">Transmembrane helix</keyword>
<evidence type="ECO:0000256" key="8">
    <source>
        <dbReference type="ARBA" id="ARBA00023136"/>
    </source>
</evidence>
<accession>A0AAD5SGK3</accession>
<dbReference type="HAMAP" id="MF_00115">
    <property type="entry name" value="MscL"/>
    <property type="match status" value="1"/>
</dbReference>
<dbReference type="EMBL" id="JADGJD010000153">
    <property type="protein sequence ID" value="KAJ3054187.1"/>
    <property type="molecule type" value="Genomic_DNA"/>
</dbReference>
<evidence type="ECO:0000256" key="1">
    <source>
        <dbReference type="ARBA" id="ARBA00004651"/>
    </source>
</evidence>
<dbReference type="Gene3D" id="1.10.1200.120">
    <property type="entry name" value="Large-conductance mechanosensitive channel, MscL, domain 1"/>
    <property type="match status" value="1"/>
</dbReference>
<dbReference type="AlphaFoldDB" id="A0AAD5SGK3"/>
<keyword evidence="12" id="KW-1185">Reference proteome</keyword>
<comment type="caution">
    <text evidence="11">The sequence shown here is derived from an EMBL/GenBank/DDBJ whole genome shotgun (WGS) entry which is preliminary data.</text>
</comment>
<dbReference type="InterPro" id="IPR037673">
    <property type="entry name" value="MSC/AndL"/>
</dbReference>
<sequence>MPTVNVIELKDFKNGATKGTKAIGGVLNDFKAFLNKGNVVDLAVGIVMGAAFTSIVTSLVSDIITPVIGLAIQANLANKFVIMRCPFVNGTTTQSDCWNTHNWNTTVDAQKAGAVTWNWGNFLQTLINFVIIAAIVFLIVKFYAAAFRREEPPKKTKECPYCFKDVPKQATRCPECTSQLEAVPERSPSPDTIMIEVKKD</sequence>
<evidence type="ECO:0000256" key="10">
    <source>
        <dbReference type="SAM" id="Phobius"/>
    </source>
</evidence>
<dbReference type="NCBIfam" id="TIGR00220">
    <property type="entry name" value="mscL"/>
    <property type="match status" value="1"/>
</dbReference>
<dbReference type="InterPro" id="IPR036019">
    <property type="entry name" value="MscL_channel"/>
</dbReference>
<evidence type="ECO:0000256" key="7">
    <source>
        <dbReference type="ARBA" id="ARBA00023065"/>
    </source>
</evidence>
<keyword evidence="9" id="KW-0407">Ion channel</keyword>
<keyword evidence="4" id="KW-1003">Cell membrane</keyword>
<evidence type="ECO:0000256" key="4">
    <source>
        <dbReference type="ARBA" id="ARBA00022475"/>
    </source>
</evidence>
<dbReference type="SUPFAM" id="SSF81330">
    <property type="entry name" value="Gated mechanosensitive channel"/>
    <property type="match status" value="1"/>
</dbReference>
<dbReference type="PANTHER" id="PTHR30266">
    <property type="entry name" value="MECHANOSENSITIVE CHANNEL MSCL"/>
    <property type="match status" value="1"/>
</dbReference>
<protein>
    <recommendedName>
        <fullName evidence="13">Large-conductance mechanosensitive channel</fullName>
    </recommendedName>
</protein>
<evidence type="ECO:0000256" key="2">
    <source>
        <dbReference type="ARBA" id="ARBA00007254"/>
    </source>
</evidence>
<evidence type="ECO:0000313" key="12">
    <source>
        <dbReference type="Proteomes" id="UP001212841"/>
    </source>
</evidence>
<dbReference type="Pfam" id="PF01741">
    <property type="entry name" value="MscL"/>
    <property type="match status" value="1"/>
</dbReference>